<comment type="caution">
    <text evidence="2">The sequence shown here is derived from an EMBL/GenBank/DDBJ whole genome shotgun (WGS) entry which is preliminary data.</text>
</comment>
<protein>
    <recommendedName>
        <fullName evidence="1">Transposase (putative) gypsy type domain-containing protein</fullName>
    </recommendedName>
</protein>
<feature type="domain" description="Transposase (putative) gypsy type" evidence="1">
    <location>
        <begin position="104"/>
        <end position="160"/>
    </location>
</feature>
<proteinExistence type="predicted"/>
<organism evidence="2 3">
    <name type="scientific">Tanacetum coccineum</name>
    <dbReference type="NCBI Taxonomy" id="301880"/>
    <lineage>
        <taxon>Eukaryota</taxon>
        <taxon>Viridiplantae</taxon>
        <taxon>Streptophyta</taxon>
        <taxon>Embryophyta</taxon>
        <taxon>Tracheophyta</taxon>
        <taxon>Spermatophyta</taxon>
        <taxon>Magnoliopsida</taxon>
        <taxon>eudicotyledons</taxon>
        <taxon>Gunneridae</taxon>
        <taxon>Pentapetalae</taxon>
        <taxon>asterids</taxon>
        <taxon>campanulids</taxon>
        <taxon>Asterales</taxon>
        <taxon>Asteraceae</taxon>
        <taxon>Asteroideae</taxon>
        <taxon>Anthemideae</taxon>
        <taxon>Anthemidinae</taxon>
        <taxon>Tanacetum</taxon>
    </lineage>
</organism>
<dbReference type="Pfam" id="PF04195">
    <property type="entry name" value="Transposase_28"/>
    <property type="match status" value="1"/>
</dbReference>
<evidence type="ECO:0000259" key="1">
    <source>
        <dbReference type="Pfam" id="PF04195"/>
    </source>
</evidence>
<sequence>MHQTLSSGSKLSSCSSTCCGPDVCDIRTSYVSRQCTSSDGDNAAPCLPRGLAVLDLLDAELKTLIATYDIPLNLRPRLPDSNFRMINLPAGDTAIGVYSRIFDSSGVRIPFSSFLLAVLKYFKVHISQLVPLGLAKVITFEVLCRSLDIEPTVTLFRVFQTLSKQGDWFSFAKRGGSAPKSTSRLVHLAPISPEIVEACVDDDDTGDDDDFDDNFYDCAVLRRTREIDFDISKNG</sequence>
<dbReference type="InterPro" id="IPR007321">
    <property type="entry name" value="Transposase_28"/>
</dbReference>
<reference evidence="2" key="1">
    <citation type="journal article" date="2022" name="Int. J. Mol. Sci.">
        <title>Draft Genome of Tanacetum Coccineum: Genomic Comparison of Closely Related Tanacetum-Family Plants.</title>
        <authorList>
            <person name="Yamashiro T."/>
            <person name="Shiraishi A."/>
            <person name="Nakayama K."/>
            <person name="Satake H."/>
        </authorList>
    </citation>
    <scope>NUCLEOTIDE SEQUENCE</scope>
</reference>
<name>A0ABQ5J8L5_9ASTR</name>
<reference evidence="2" key="2">
    <citation type="submission" date="2022-01" db="EMBL/GenBank/DDBJ databases">
        <authorList>
            <person name="Yamashiro T."/>
            <person name="Shiraishi A."/>
            <person name="Satake H."/>
            <person name="Nakayama K."/>
        </authorList>
    </citation>
    <scope>NUCLEOTIDE SEQUENCE</scope>
</reference>
<accession>A0ABQ5J8L5</accession>
<dbReference type="Proteomes" id="UP001151760">
    <property type="component" value="Unassembled WGS sequence"/>
</dbReference>
<dbReference type="EMBL" id="BQNB010021671">
    <property type="protein sequence ID" value="GJU08828.1"/>
    <property type="molecule type" value="Genomic_DNA"/>
</dbReference>
<evidence type="ECO:0000313" key="3">
    <source>
        <dbReference type="Proteomes" id="UP001151760"/>
    </source>
</evidence>
<dbReference type="PANTHER" id="PTHR31099">
    <property type="entry name" value="OS06G0165300 PROTEIN"/>
    <property type="match status" value="1"/>
</dbReference>
<evidence type="ECO:0000313" key="2">
    <source>
        <dbReference type="EMBL" id="GJU08828.1"/>
    </source>
</evidence>
<gene>
    <name evidence="2" type="ORF">Tco_1125258</name>
</gene>
<dbReference type="PANTHER" id="PTHR31099:SF41">
    <property type="entry name" value="TRANSPOSASE (PUTATIVE), GYPSY TYPE-RELATED"/>
    <property type="match status" value="1"/>
</dbReference>
<keyword evidence="3" id="KW-1185">Reference proteome</keyword>